<dbReference type="GeneID" id="67022265"/>
<feature type="transmembrane region" description="Helical" evidence="1">
    <location>
        <begin position="49"/>
        <end position="70"/>
    </location>
</feature>
<dbReference type="EMBL" id="CAJRGZ010000027">
    <property type="protein sequence ID" value="CAG5182085.1"/>
    <property type="molecule type" value="Genomic_DNA"/>
</dbReference>
<feature type="transmembrane region" description="Helical" evidence="1">
    <location>
        <begin position="17"/>
        <end position="37"/>
    </location>
</feature>
<evidence type="ECO:0000313" key="2">
    <source>
        <dbReference type="EMBL" id="CAG5182085.1"/>
    </source>
</evidence>
<accession>A0A8J2IAF7</accession>
<keyword evidence="1" id="KW-0812">Transmembrane</keyword>
<keyword evidence="1" id="KW-1133">Transmembrane helix</keyword>
<protein>
    <submittedName>
        <fullName evidence="2">Uncharacterized protein</fullName>
    </submittedName>
</protein>
<evidence type="ECO:0000313" key="3">
    <source>
        <dbReference type="Proteomes" id="UP000676310"/>
    </source>
</evidence>
<organism evidence="2 3">
    <name type="scientific">Alternaria atra</name>
    <dbReference type="NCBI Taxonomy" id="119953"/>
    <lineage>
        <taxon>Eukaryota</taxon>
        <taxon>Fungi</taxon>
        <taxon>Dikarya</taxon>
        <taxon>Ascomycota</taxon>
        <taxon>Pezizomycotina</taxon>
        <taxon>Dothideomycetes</taxon>
        <taxon>Pleosporomycetidae</taxon>
        <taxon>Pleosporales</taxon>
        <taxon>Pleosporineae</taxon>
        <taxon>Pleosporaceae</taxon>
        <taxon>Alternaria</taxon>
        <taxon>Alternaria sect. Ulocladioides</taxon>
    </lineage>
</organism>
<reference evidence="2" key="1">
    <citation type="submission" date="2021-05" db="EMBL/GenBank/DDBJ databases">
        <authorList>
            <person name="Stam R."/>
        </authorList>
    </citation>
    <scope>NUCLEOTIDE SEQUENCE</scope>
    <source>
        <strain evidence="2">CS162</strain>
    </source>
</reference>
<gene>
    <name evidence="2" type="ORF">ALTATR162_LOCUS9984</name>
</gene>
<dbReference type="OrthoDB" id="5239553at2759"/>
<feature type="transmembrane region" description="Helical" evidence="1">
    <location>
        <begin position="134"/>
        <end position="155"/>
    </location>
</feature>
<dbReference type="AlphaFoldDB" id="A0A8J2IAF7"/>
<keyword evidence="3" id="KW-1185">Reference proteome</keyword>
<comment type="caution">
    <text evidence="2">The sequence shown here is derived from an EMBL/GenBank/DDBJ whole genome shotgun (WGS) entry which is preliminary data.</text>
</comment>
<dbReference type="Proteomes" id="UP000676310">
    <property type="component" value="Unassembled WGS sequence"/>
</dbReference>
<dbReference type="RefSeq" id="XP_043173555.1">
    <property type="nucleotide sequence ID" value="XM_043317620.1"/>
</dbReference>
<name>A0A8J2IAF7_9PLEO</name>
<sequence>MASVDSRPLGQQTLRGFGIFQAIVSIPTMVILGFFAWEQMIFPYQEDFYYFFAPSMTALMSAGIVFIVYVQRKAVATPYQALIFEVAKSVLATGLWLWLILDSAFGPWRVQHHDHAPDTYADPDYVRRRVQRDALASLLLILFFYPPLGYSCIVWRTKSSHGDLAHAGDDDENRVNRAERAPLLSRSSGRTLG</sequence>
<evidence type="ECO:0000256" key="1">
    <source>
        <dbReference type="SAM" id="Phobius"/>
    </source>
</evidence>
<keyword evidence="1" id="KW-0472">Membrane</keyword>
<proteinExistence type="predicted"/>